<organism evidence="2 3">
    <name type="scientific">Paenibacillus sepulcri</name>
    <dbReference type="NCBI Taxonomy" id="359917"/>
    <lineage>
        <taxon>Bacteria</taxon>
        <taxon>Bacillati</taxon>
        <taxon>Bacillota</taxon>
        <taxon>Bacilli</taxon>
        <taxon>Bacillales</taxon>
        <taxon>Paenibacillaceae</taxon>
        <taxon>Paenibacillus</taxon>
    </lineage>
</organism>
<sequence length="193" mass="22015">MSLSQLVRERRSIRKFNKLPVSQELIVELLEKATELYEPGEASSWRFIYAGTPESRQRLADYMISKMKENKLVKLVPNKMMDSIAKRLAEVPASLIVVAETDPDRRKNDEIYAGASSIMQIFQLLGWERGLGMLWDTERLIQNELFFSRIGIHEGERLVGILHMGYFDKAPKGRGRTAAEKKWTVSGGDGIVQ</sequence>
<dbReference type="InterPro" id="IPR052530">
    <property type="entry name" value="NAD(P)H_nitroreductase"/>
</dbReference>
<dbReference type="PANTHER" id="PTHR43821">
    <property type="entry name" value="NAD(P)H NITROREDUCTASE YDJA-RELATED"/>
    <property type="match status" value="1"/>
</dbReference>
<accession>A0ABS7CAV5</accession>
<dbReference type="Gene3D" id="3.40.109.10">
    <property type="entry name" value="NADH Oxidase"/>
    <property type="match status" value="1"/>
</dbReference>
<dbReference type="InterPro" id="IPR029479">
    <property type="entry name" value="Nitroreductase"/>
</dbReference>
<keyword evidence="3" id="KW-1185">Reference proteome</keyword>
<evidence type="ECO:0000313" key="2">
    <source>
        <dbReference type="EMBL" id="MBW7458039.1"/>
    </source>
</evidence>
<protein>
    <submittedName>
        <fullName evidence="2">Nitroreductase family protein</fullName>
    </submittedName>
</protein>
<dbReference type="RefSeq" id="WP_210039361.1">
    <property type="nucleotide sequence ID" value="NZ_JBHLVU010000005.1"/>
</dbReference>
<reference evidence="2 3" key="1">
    <citation type="submission" date="2021-07" db="EMBL/GenBank/DDBJ databases">
        <title>Paenibacillus radiodurans sp. nov., isolated from the southeastern edge of Tengger Desert.</title>
        <authorList>
            <person name="Zhang G."/>
        </authorList>
    </citation>
    <scope>NUCLEOTIDE SEQUENCE [LARGE SCALE GENOMIC DNA]</scope>
    <source>
        <strain evidence="2 3">CCM 7311</strain>
    </source>
</reference>
<comment type="caution">
    <text evidence="2">The sequence shown here is derived from an EMBL/GenBank/DDBJ whole genome shotgun (WGS) entry which is preliminary data.</text>
</comment>
<gene>
    <name evidence="2" type="ORF">K0U00_28755</name>
</gene>
<dbReference type="Pfam" id="PF00881">
    <property type="entry name" value="Nitroreductase"/>
    <property type="match status" value="1"/>
</dbReference>
<dbReference type="SUPFAM" id="SSF55469">
    <property type="entry name" value="FMN-dependent nitroreductase-like"/>
    <property type="match status" value="1"/>
</dbReference>
<dbReference type="EMBL" id="JAHZIK010001048">
    <property type="protein sequence ID" value="MBW7458039.1"/>
    <property type="molecule type" value="Genomic_DNA"/>
</dbReference>
<dbReference type="InterPro" id="IPR000415">
    <property type="entry name" value="Nitroreductase-like"/>
</dbReference>
<evidence type="ECO:0000259" key="1">
    <source>
        <dbReference type="Pfam" id="PF00881"/>
    </source>
</evidence>
<dbReference type="PANTHER" id="PTHR43821:SF1">
    <property type="entry name" value="NAD(P)H NITROREDUCTASE YDJA-RELATED"/>
    <property type="match status" value="1"/>
</dbReference>
<feature type="domain" description="Nitroreductase" evidence="1">
    <location>
        <begin position="7"/>
        <end position="166"/>
    </location>
</feature>
<evidence type="ECO:0000313" key="3">
    <source>
        <dbReference type="Proteomes" id="UP001519887"/>
    </source>
</evidence>
<proteinExistence type="predicted"/>
<name>A0ABS7CAV5_9BACL</name>
<dbReference type="Proteomes" id="UP001519887">
    <property type="component" value="Unassembled WGS sequence"/>
</dbReference>